<organism evidence="1 2">
    <name type="scientific">Mycolicibacterium aubagnense</name>
    <dbReference type="NCBI Taxonomy" id="319707"/>
    <lineage>
        <taxon>Bacteria</taxon>
        <taxon>Bacillati</taxon>
        <taxon>Actinomycetota</taxon>
        <taxon>Actinomycetes</taxon>
        <taxon>Mycobacteriales</taxon>
        <taxon>Mycobacteriaceae</taxon>
        <taxon>Mycolicibacterium</taxon>
    </lineage>
</organism>
<sequence length="85" mass="9499">MASTVLSHACDLRVGDRFAHRSTLSGQRSVRTFLCEVVEEPVLRRRDGVSLATTLCRTTDPETGQVYEGAVSLPVYEWIELQPAY</sequence>
<evidence type="ECO:0000313" key="1">
    <source>
        <dbReference type="EMBL" id="BBX88007.1"/>
    </source>
</evidence>
<proteinExistence type="predicted"/>
<evidence type="ECO:0000313" key="2">
    <source>
        <dbReference type="Proteomes" id="UP000465609"/>
    </source>
</evidence>
<protein>
    <submittedName>
        <fullName evidence="1">Uncharacterized protein</fullName>
    </submittedName>
</protein>
<dbReference type="EMBL" id="AP022577">
    <property type="protein sequence ID" value="BBX88007.1"/>
    <property type="molecule type" value="Genomic_DNA"/>
</dbReference>
<keyword evidence="2" id="KW-1185">Reference proteome</keyword>
<reference evidence="1 2" key="1">
    <citation type="journal article" date="2019" name="Emerg. Microbes Infect.">
        <title>Comprehensive subspecies identification of 175 nontuberculous mycobacteria species based on 7547 genomic profiles.</title>
        <authorList>
            <person name="Matsumoto Y."/>
            <person name="Kinjo T."/>
            <person name="Motooka D."/>
            <person name="Nabeya D."/>
            <person name="Jung N."/>
            <person name="Uechi K."/>
            <person name="Horii T."/>
            <person name="Iida T."/>
            <person name="Fujita J."/>
            <person name="Nakamura S."/>
        </authorList>
    </citation>
    <scope>NUCLEOTIDE SEQUENCE [LARGE SCALE GENOMIC DNA]</scope>
    <source>
        <strain evidence="1 2">JCM 15296</strain>
    </source>
</reference>
<dbReference type="Proteomes" id="UP000465609">
    <property type="component" value="Chromosome"/>
</dbReference>
<name>A0ABM7IMT9_9MYCO</name>
<accession>A0ABM7IMT9</accession>
<gene>
    <name evidence="1" type="ORF">MAUB_58800</name>
</gene>